<dbReference type="Pfam" id="PF22435">
    <property type="entry name" value="MRM3-like_sub_bind"/>
    <property type="match status" value="1"/>
</dbReference>
<dbReference type="PANTHER" id="PTHR43191:SF2">
    <property type="entry name" value="RRNA METHYLTRANSFERASE 3, MITOCHONDRIAL"/>
    <property type="match status" value="1"/>
</dbReference>
<dbReference type="InterPro" id="IPR029064">
    <property type="entry name" value="Ribosomal_eL30-like_sf"/>
</dbReference>
<dbReference type="GO" id="GO:0008173">
    <property type="term" value="F:RNA methyltransferase activity"/>
    <property type="evidence" value="ECO:0007669"/>
    <property type="project" value="InterPro"/>
</dbReference>
<gene>
    <name evidence="6" type="ORF">HMPREF9450_00384</name>
</gene>
<dbReference type="PANTHER" id="PTHR43191">
    <property type="entry name" value="RRNA METHYLTRANSFERASE 3"/>
    <property type="match status" value="1"/>
</dbReference>
<dbReference type="HOGENOM" id="CLU_021322_3_2_10"/>
<protein>
    <submittedName>
        <fullName evidence="6">Uncharacterized protein</fullName>
    </submittedName>
</protein>
<feature type="domain" description="MRM3-like substrate binding" evidence="5">
    <location>
        <begin position="5"/>
        <end position="38"/>
    </location>
</feature>
<keyword evidence="2" id="KW-0489">Methyltransferase</keyword>
<proteinExistence type="inferred from homology"/>
<dbReference type="GO" id="GO:0003723">
    <property type="term" value="F:RNA binding"/>
    <property type="evidence" value="ECO:0007669"/>
    <property type="project" value="InterPro"/>
</dbReference>
<dbReference type="Pfam" id="PF00588">
    <property type="entry name" value="SpoU_methylase"/>
    <property type="match status" value="1"/>
</dbReference>
<evidence type="ECO:0000259" key="4">
    <source>
        <dbReference type="Pfam" id="PF00588"/>
    </source>
</evidence>
<dbReference type="SUPFAM" id="SSF55315">
    <property type="entry name" value="L30e-like"/>
    <property type="match status" value="1"/>
</dbReference>
<name>G5H624_9BACT</name>
<dbReference type="EMBL" id="ADLD01000004">
    <property type="protein sequence ID" value="EHB93118.1"/>
    <property type="molecule type" value="Genomic_DNA"/>
</dbReference>
<feature type="domain" description="tRNA/rRNA methyltransferase SpoU type" evidence="4">
    <location>
        <begin position="145"/>
        <end position="286"/>
    </location>
</feature>
<accession>G5H624</accession>
<keyword evidence="3" id="KW-0808">Transferase</keyword>
<dbReference type="SUPFAM" id="SSF75217">
    <property type="entry name" value="alpha/beta knot"/>
    <property type="match status" value="1"/>
</dbReference>
<evidence type="ECO:0000313" key="6">
    <source>
        <dbReference type="EMBL" id="EHB93118.1"/>
    </source>
</evidence>
<dbReference type="RefSeq" id="WP_009133190.1">
    <property type="nucleotide sequence ID" value="NZ_CP102250.1"/>
</dbReference>
<dbReference type="InterPro" id="IPR051259">
    <property type="entry name" value="rRNA_Methyltransferase"/>
</dbReference>
<reference evidence="6 7" key="1">
    <citation type="submission" date="2011-08" db="EMBL/GenBank/DDBJ databases">
        <title>The Genome Sequence of Alistipes indistinctus YIT 12060.</title>
        <authorList>
            <consortium name="The Broad Institute Genome Sequencing Platform"/>
            <person name="Earl A."/>
            <person name="Ward D."/>
            <person name="Feldgarden M."/>
            <person name="Gevers D."/>
            <person name="Morotomi M."/>
            <person name="Young S.K."/>
            <person name="Zeng Q."/>
            <person name="Gargeya S."/>
            <person name="Fitzgerald M."/>
            <person name="Haas B."/>
            <person name="Abouelleil A."/>
            <person name="Alvarado L."/>
            <person name="Arachchi H.M."/>
            <person name="Berlin A."/>
            <person name="Brown A."/>
            <person name="Chapman S.B."/>
            <person name="Chen Z."/>
            <person name="Dunbar C."/>
            <person name="Freedman E."/>
            <person name="Gearin G."/>
            <person name="Gellesch M."/>
            <person name="Goldberg J."/>
            <person name="Griggs A."/>
            <person name="Gujja S."/>
            <person name="Heiman D."/>
            <person name="Howarth C."/>
            <person name="Larson L."/>
            <person name="Lui A."/>
            <person name="MacDonald P.J.P."/>
            <person name="Montmayeur A."/>
            <person name="Murphy C."/>
            <person name="Neiman D."/>
            <person name="Pearson M."/>
            <person name="Priest M."/>
            <person name="Roberts A."/>
            <person name="Saif S."/>
            <person name="Shea T."/>
            <person name="Shenoy N."/>
            <person name="Sisk P."/>
            <person name="Stolte C."/>
            <person name="Sykes S."/>
            <person name="Wortman J."/>
            <person name="Nusbaum C."/>
            <person name="Birren B."/>
        </authorList>
    </citation>
    <scope>NUCLEOTIDE SEQUENCE [LARGE SCALE GENOMIC DNA]</scope>
    <source>
        <strain evidence="6 7">YIT 12060</strain>
    </source>
</reference>
<sequence length="293" mass="30829">MLTKAEIQTIRSLGDKKGRNAAGLFVAEGPKLVTELVAGMGMAAPLRVRRVLCTVAGAEYFGKAVRALRGGHAVGGPGDVLGESSGIVRSQNSGMQSPGGWHGGPEVISHKEMERISSLKTPSDMLALVEIPRHGLSVRGLSGELSLALDGVQDPGNMGTILRLADWFGMRDVICSETTADCFNPKVVQATMGAIARVRVHYVPLARWLGEVRAAGIPVYGTFLDGEPIYDAALSPGGVIVMGSEGQGVSPEVAELVSRRLFIPPFPVGEPTSESLNVATATAIVCSEFRRRG</sequence>
<dbReference type="CDD" id="cd18109">
    <property type="entry name" value="SpoU-like_RNA-MTase"/>
    <property type="match status" value="1"/>
</dbReference>
<comment type="similarity">
    <text evidence="1">Belongs to the class IV-like SAM-binding methyltransferase superfamily. RNA methyltransferase TrmH family.</text>
</comment>
<dbReference type="InterPro" id="IPR053888">
    <property type="entry name" value="MRM3-like_sub_bind"/>
</dbReference>
<dbReference type="STRING" id="742725.HMPREF9450_00384"/>
<dbReference type="PATRIC" id="fig|742725.3.peg.430"/>
<dbReference type="Gene3D" id="3.40.1280.10">
    <property type="match status" value="1"/>
</dbReference>
<comment type="caution">
    <text evidence="6">The sequence shown here is derived from an EMBL/GenBank/DDBJ whole genome shotgun (WGS) entry which is preliminary data.</text>
</comment>
<dbReference type="AlphaFoldDB" id="G5H624"/>
<evidence type="ECO:0000313" key="7">
    <source>
        <dbReference type="Proteomes" id="UP000006008"/>
    </source>
</evidence>
<evidence type="ECO:0000256" key="2">
    <source>
        <dbReference type="ARBA" id="ARBA00022603"/>
    </source>
</evidence>
<dbReference type="Gene3D" id="3.30.1330.30">
    <property type="match status" value="1"/>
</dbReference>
<evidence type="ECO:0000256" key="3">
    <source>
        <dbReference type="ARBA" id="ARBA00022679"/>
    </source>
</evidence>
<evidence type="ECO:0000256" key="1">
    <source>
        <dbReference type="ARBA" id="ARBA00007228"/>
    </source>
</evidence>
<evidence type="ECO:0000259" key="5">
    <source>
        <dbReference type="Pfam" id="PF22435"/>
    </source>
</evidence>
<dbReference type="InterPro" id="IPR029028">
    <property type="entry name" value="Alpha/beta_knot_MTases"/>
</dbReference>
<dbReference type="GeneID" id="92816806"/>
<dbReference type="GO" id="GO:0006396">
    <property type="term" value="P:RNA processing"/>
    <property type="evidence" value="ECO:0007669"/>
    <property type="project" value="InterPro"/>
</dbReference>
<dbReference type="Proteomes" id="UP000006008">
    <property type="component" value="Unassembled WGS sequence"/>
</dbReference>
<dbReference type="InterPro" id="IPR029026">
    <property type="entry name" value="tRNA_m1G_MTases_N"/>
</dbReference>
<dbReference type="InterPro" id="IPR001537">
    <property type="entry name" value="SpoU_MeTrfase"/>
</dbReference>
<organism evidence="6 7">
    <name type="scientific">Alistipes indistinctus YIT 12060</name>
    <dbReference type="NCBI Taxonomy" id="742725"/>
    <lineage>
        <taxon>Bacteria</taxon>
        <taxon>Pseudomonadati</taxon>
        <taxon>Bacteroidota</taxon>
        <taxon>Bacteroidia</taxon>
        <taxon>Bacteroidales</taxon>
        <taxon>Rikenellaceae</taxon>
        <taxon>Alistipes</taxon>
    </lineage>
</organism>
<dbReference type="GO" id="GO:0032259">
    <property type="term" value="P:methylation"/>
    <property type="evidence" value="ECO:0007669"/>
    <property type="project" value="UniProtKB-KW"/>
</dbReference>
<dbReference type="eggNOG" id="COG0566">
    <property type="taxonomic scope" value="Bacteria"/>
</dbReference>
<keyword evidence="7" id="KW-1185">Reference proteome</keyword>